<evidence type="ECO:0000313" key="3">
    <source>
        <dbReference type="Proteomes" id="UP000614334"/>
    </source>
</evidence>
<dbReference type="AlphaFoldDB" id="A0A8H7IHY1"/>
<feature type="region of interest" description="Disordered" evidence="1">
    <location>
        <begin position="125"/>
        <end position="184"/>
    </location>
</feature>
<feature type="compositionally biased region" description="Polar residues" evidence="1">
    <location>
        <begin position="33"/>
        <end position="48"/>
    </location>
</feature>
<feature type="compositionally biased region" description="Low complexity" evidence="1">
    <location>
        <begin position="162"/>
        <end position="171"/>
    </location>
</feature>
<reference evidence="2" key="1">
    <citation type="submission" date="2020-09" db="EMBL/GenBank/DDBJ databases">
        <title>Comparative genome analyses of four rice-infecting Rhizoctonia solani isolates reveal extensive enrichment of homogalacturonan modification genes.</title>
        <authorList>
            <person name="Lee D.-Y."/>
            <person name="Jeon J."/>
            <person name="Kim K.-T."/>
            <person name="Cheong K."/>
            <person name="Song H."/>
            <person name="Choi G."/>
            <person name="Ko J."/>
            <person name="Opiyo S.O."/>
            <person name="Zuo S."/>
            <person name="Madhav S."/>
            <person name="Lee Y.-H."/>
            <person name="Wang G.-L."/>
        </authorList>
    </citation>
    <scope>NUCLEOTIDE SEQUENCE</scope>
    <source>
        <strain evidence="2">AG1-IA B2</strain>
    </source>
</reference>
<proteinExistence type="predicted"/>
<organism evidence="2 3">
    <name type="scientific">Rhizoctonia solani</name>
    <dbReference type="NCBI Taxonomy" id="456999"/>
    <lineage>
        <taxon>Eukaryota</taxon>
        <taxon>Fungi</taxon>
        <taxon>Dikarya</taxon>
        <taxon>Basidiomycota</taxon>
        <taxon>Agaricomycotina</taxon>
        <taxon>Agaricomycetes</taxon>
        <taxon>Cantharellales</taxon>
        <taxon>Ceratobasidiaceae</taxon>
        <taxon>Rhizoctonia</taxon>
    </lineage>
</organism>
<feature type="region of interest" description="Disordered" evidence="1">
    <location>
        <begin position="79"/>
        <end position="103"/>
    </location>
</feature>
<feature type="region of interest" description="Disordered" evidence="1">
    <location>
        <begin position="282"/>
        <end position="387"/>
    </location>
</feature>
<feature type="compositionally biased region" description="Polar residues" evidence="1">
    <location>
        <begin position="55"/>
        <end position="64"/>
    </location>
</feature>
<sequence>MTSIYPLQGHLDGTNSSNELSGSAHPHEEEYSDTYQTSTTNPSSSQHHLQPLSYPPQSTYYAPFNQPTARRDMAQIPYQYQPYSPIPGPSTSQLAEGPHPTSPYVGNYGIPSQPALGSHRSDPFYYAQPAPSPTVPTVTEGSYGRQYMPFPQTHMGLPYSEASQPASSPLSIAPPPDQTIDDPHTREEVDYGSIASSYRHIITTVSQASPSPSADSPGHSFEPPVVEDMLHRAVEGLRYLDPTRAEQYPYTSDFSAQSIASGAVGPEGSSETVFVRYYEDGKTEGNPMKKKKPLTRGDRRSASVKAPHNVRVVMRHQLRSGDAVRLMKKRAKEEEKLSPGGSPRRARPKGKSREVTEESEEDREQGSDDTLPPMAGPSGMSGGGYPP</sequence>
<gene>
    <name evidence="2" type="ORF">RHS01_03412</name>
</gene>
<name>A0A8H7IHY1_9AGAM</name>
<feature type="region of interest" description="Disordered" evidence="1">
    <location>
        <begin position="1"/>
        <end position="64"/>
    </location>
</feature>
<evidence type="ECO:0000256" key="1">
    <source>
        <dbReference type="SAM" id="MobiDB-lite"/>
    </source>
</evidence>
<evidence type="ECO:0000313" key="2">
    <source>
        <dbReference type="EMBL" id="KAF8757905.1"/>
    </source>
</evidence>
<comment type="caution">
    <text evidence="2">The sequence shown here is derived from an EMBL/GenBank/DDBJ whole genome shotgun (WGS) entry which is preliminary data.</text>
</comment>
<protein>
    <submittedName>
        <fullName evidence="2">Uncharacterized protein</fullName>
    </submittedName>
</protein>
<dbReference type="EMBL" id="JACYCF010000004">
    <property type="protein sequence ID" value="KAF8757905.1"/>
    <property type="molecule type" value="Genomic_DNA"/>
</dbReference>
<dbReference type="Proteomes" id="UP000614334">
    <property type="component" value="Unassembled WGS sequence"/>
</dbReference>
<accession>A0A8H7IHY1</accession>